<accession>A0A2R4MB43</accession>
<reference evidence="2 3" key="1">
    <citation type="submission" date="2017-05" db="EMBL/GenBank/DDBJ databases">
        <title>Genome Analysis of Maritalea myrionectae HL2708#5.</title>
        <authorList>
            <consortium name="Cotde Inc.-PKNU"/>
            <person name="Jang D."/>
            <person name="Oh H.-M."/>
        </authorList>
    </citation>
    <scope>NUCLEOTIDE SEQUENCE [LARGE SCALE GENOMIC DNA]</scope>
    <source>
        <strain evidence="2 3">HL2708#5</strain>
    </source>
</reference>
<organism evidence="2 3">
    <name type="scientific">Maritalea myrionectae</name>
    <dbReference type="NCBI Taxonomy" id="454601"/>
    <lineage>
        <taxon>Bacteria</taxon>
        <taxon>Pseudomonadati</taxon>
        <taxon>Pseudomonadota</taxon>
        <taxon>Alphaproteobacteria</taxon>
        <taxon>Hyphomicrobiales</taxon>
        <taxon>Devosiaceae</taxon>
        <taxon>Maritalea</taxon>
    </lineage>
</organism>
<sequence length="86" mass="9243">MFESLLALLESNGFNLFMIGWLVALAGGVVHMIGGGFKDGPSKVPVLGNFEEVKKGQKGYRQQQVAGWIFKLGAAMIVVGGVTHFF</sequence>
<proteinExistence type="predicted"/>
<feature type="transmembrane region" description="Helical" evidence="1">
    <location>
        <begin position="12"/>
        <end position="33"/>
    </location>
</feature>
<gene>
    <name evidence="2" type="ORF">MXMO3_00621</name>
</gene>
<keyword evidence="1" id="KW-0472">Membrane</keyword>
<evidence type="ECO:0000313" key="3">
    <source>
        <dbReference type="Proteomes" id="UP000258927"/>
    </source>
</evidence>
<dbReference type="EMBL" id="CP021330">
    <property type="protein sequence ID" value="AVX03165.1"/>
    <property type="molecule type" value="Genomic_DNA"/>
</dbReference>
<dbReference type="RefSeq" id="WP_117394906.1">
    <property type="nucleotide sequence ID" value="NZ_CP021330.1"/>
</dbReference>
<dbReference type="STRING" id="1122213.GCA_000423365_03336"/>
<name>A0A2R4MB43_9HYPH</name>
<dbReference type="KEGG" id="mmyr:MXMO3_00621"/>
<keyword evidence="1" id="KW-1133">Transmembrane helix</keyword>
<keyword evidence="3" id="KW-1185">Reference proteome</keyword>
<evidence type="ECO:0000313" key="2">
    <source>
        <dbReference type="EMBL" id="AVX03165.1"/>
    </source>
</evidence>
<dbReference type="Proteomes" id="UP000258927">
    <property type="component" value="Chromosome"/>
</dbReference>
<dbReference type="AlphaFoldDB" id="A0A2R4MB43"/>
<protein>
    <submittedName>
        <fullName evidence="2">Uncharacterized protein</fullName>
    </submittedName>
</protein>
<keyword evidence="1" id="KW-0812">Transmembrane</keyword>
<evidence type="ECO:0000256" key="1">
    <source>
        <dbReference type="SAM" id="Phobius"/>
    </source>
</evidence>
<feature type="transmembrane region" description="Helical" evidence="1">
    <location>
        <begin position="65"/>
        <end position="85"/>
    </location>
</feature>